<sequence length="47" mass="5785">MKTQKTTTSPLYTTKPYYIYEHFKLQTVLYQRTSNRSHWATCYCTYH</sequence>
<evidence type="ECO:0000313" key="1">
    <source>
        <dbReference type="EMBL" id="SEH74691.1"/>
    </source>
</evidence>
<protein>
    <submittedName>
        <fullName evidence="1">Uncharacterized protein</fullName>
    </submittedName>
</protein>
<gene>
    <name evidence="1" type="ORF">BAZSYMA_ACONTIG21582_1</name>
</gene>
<organism evidence="1 2">
    <name type="scientific">Bathymodiolus azoricus thioautotrophic gill symbiont</name>
    <dbReference type="NCBI Taxonomy" id="235205"/>
    <lineage>
        <taxon>Bacteria</taxon>
        <taxon>Pseudomonadati</taxon>
        <taxon>Pseudomonadota</taxon>
        <taxon>Gammaproteobacteria</taxon>
        <taxon>sulfur-oxidizing symbionts</taxon>
    </lineage>
</organism>
<accession>A0A1H6KH40</accession>
<evidence type="ECO:0000313" key="2">
    <source>
        <dbReference type="Proteomes" id="UP000198988"/>
    </source>
</evidence>
<name>A0A1H6KH40_9GAMM</name>
<reference evidence="2" key="1">
    <citation type="submission" date="2016-06" db="EMBL/GenBank/DDBJ databases">
        <authorList>
            <person name="Petersen J."/>
            <person name="Sayavedra L."/>
        </authorList>
    </citation>
    <scope>NUCLEOTIDE SEQUENCE [LARGE SCALE GENOMIC DNA]</scope>
    <source>
        <strain evidence="2">BazSymA</strain>
    </source>
</reference>
<dbReference type="AlphaFoldDB" id="A0A1H6KH40"/>
<proteinExistence type="predicted"/>
<dbReference type="EMBL" id="CDSC02000156">
    <property type="protein sequence ID" value="SEH74691.1"/>
    <property type="molecule type" value="Genomic_DNA"/>
</dbReference>
<dbReference type="Proteomes" id="UP000198988">
    <property type="component" value="Unassembled WGS sequence"/>
</dbReference>